<dbReference type="CDD" id="cd00024">
    <property type="entry name" value="CD_CSD"/>
    <property type="match status" value="1"/>
</dbReference>
<comment type="subcellular location">
    <subcellularLocation>
        <location evidence="1">Nucleus</location>
    </subcellularLocation>
</comment>
<dbReference type="EMBL" id="CP143785">
    <property type="protein sequence ID" value="WVN86257.1"/>
    <property type="molecule type" value="Genomic_DNA"/>
</dbReference>
<dbReference type="PROSITE" id="PS50013">
    <property type="entry name" value="CHROMO_2"/>
    <property type="match status" value="1"/>
</dbReference>
<dbReference type="SUPFAM" id="SSF54160">
    <property type="entry name" value="Chromo domain-like"/>
    <property type="match status" value="2"/>
</dbReference>
<feature type="compositionally biased region" description="Acidic residues" evidence="3">
    <location>
        <begin position="138"/>
        <end position="151"/>
    </location>
</feature>
<evidence type="ECO:0000256" key="1">
    <source>
        <dbReference type="ARBA" id="ARBA00004123"/>
    </source>
</evidence>
<name>A0AAJ8JPR7_9TREE</name>
<feature type="compositionally biased region" description="Polar residues" evidence="3">
    <location>
        <begin position="98"/>
        <end position="111"/>
    </location>
</feature>
<reference evidence="5" key="3">
    <citation type="submission" date="2024-01" db="EMBL/GenBank/DDBJ databases">
        <authorList>
            <person name="Coelho M.A."/>
            <person name="David-Palma M."/>
            <person name="Shea T."/>
            <person name="Sun S."/>
            <person name="Cuomo C.A."/>
            <person name="Heitman J."/>
        </authorList>
    </citation>
    <scope>NUCLEOTIDE SEQUENCE</scope>
    <source>
        <strain evidence="5">CBS 7841</strain>
    </source>
</reference>
<keyword evidence="2" id="KW-0539">Nucleus</keyword>
<proteinExistence type="predicted"/>
<dbReference type="Gene3D" id="2.40.50.40">
    <property type="match status" value="2"/>
</dbReference>
<dbReference type="InterPro" id="IPR016197">
    <property type="entry name" value="Chromo-like_dom_sf"/>
</dbReference>
<evidence type="ECO:0000313" key="6">
    <source>
        <dbReference type="Proteomes" id="UP000094043"/>
    </source>
</evidence>
<gene>
    <name evidence="5" type="ORF">L203_101419</name>
</gene>
<dbReference type="Proteomes" id="UP000094043">
    <property type="component" value="Chromosome 2"/>
</dbReference>
<organism evidence="5 6">
    <name type="scientific">Cryptococcus depauperatus CBS 7841</name>
    <dbReference type="NCBI Taxonomy" id="1295531"/>
    <lineage>
        <taxon>Eukaryota</taxon>
        <taxon>Fungi</taxon>
        <taxon>Dikarya</taxon>
        <taxon>Basidiomycota</taxon>
        <taxon>Agaricomycotina</taxon>
        <taxon>Tremellomycetes</taxon>
        <taxon>Tremellales</taxon>
        <taxon>Cryptococcaceae</taxon>
        <taxon>Cryptococcus</taxon>
    </lineage>
</organism>
<dbReference type="GO" id="GO:0005634">
    <property type="term" value="C:nucleus"/>
    <property type="evidence" value="ECO:0007669"/>
    <property type="project" value="UniProtKB-SubCell"/>
</dbReference>
<dbReference type="PANTHER" id="PTHR22812">
    <property type="entry name" value="CHROMOBOX PROTEIN"/>
    <property type="match status" value="1"/>
</dbReference>
<dbReference type="InterPro" id="IPR023780">
    <property type="entry name" value="Chromo_domain"/>
</dbReference>
<dbReference type="KEGG" id="cdep:91085632"/>
<evidence type="ECO:0000259" key="4">
    <source>
        <dbReference type="PROSITE" id="PS50013"/>
    </source>
</evidence>
<reference evidence="5" key="2">
    <citation type="journal article" date="2022" name="Elife">
        <title>Obligate sexual reproduction of a homothallic fungus closely related to the Cryptococcus pathogenic species complex.</title>
        <authorList>
            <person name="Passer A.R."/>
            <person name="Clancey S.A."/>
            <person name="Shea T."/>
            <person name="David-Palma M."/>
            <person name="Averette A.F."/>
            <person name="Boekhout T."/>
            <person name="Porcel B.M."/>
            <person name="Nowrousian M."/>
            <person name="Cuomo C.A."/>
            <person name="Sun S."/>
            <person name="Heitman J."/>
            <person name="Coelho M.A."/>
        </authorList>
    </citation>
    <scope>NUCLEOTIDE SEQUENCE</scope>
    <source>
        <strain evidence="5">CBS 7841</strain>
    </source>
</reference>
<dbReference type="SMART" id="SM00298">
    <property type="entry name" value="CHROMO"/>
    <property type="match status" value="1"/>
</dbReference>
<dbReference type="InterPro" id="IPR000953">
    <property type="entry name" value="Chromo/chromo_shadow_dom"/>
</dbReference>
<feature type="region of interest" description="Disordered" evidence="3">
    <location>
        <begin position="1"/>
        <end position="33"/>
    </location>
</feature>
<feature type="compositionally biased region" description="Acidic residues" evidence="3">
    <location>
        <begin position="19"/>
        <end position="30"/>
    </location>
</feature>
<dbReference type="GeneID" id="91085632"/>
<protein>
    <recommendedName>
        <fullName evidence="4">Chromo domain-containing protein</fullName>
    </recommendedName>
</protein>
<evidence type="ECO:0000256" key="3">
    <source>
        <dbReference type="SAM" id="MobiDB-lite"/>
    </source>
</evidence>
<feature type="domain" description="Chromo" evidence="4">
    <location>
        <begin position="26"/>
        <end position="85"/>
    </location>
</feature>
<keyword evidence="6" id="KW-1185">Reference proteome</keyword>
<evidence type="ECO:0000256" key="2">
    <source>
        <dbReference type="ARBA" id="ARBA00023242"/>
    </source>
</evidence>
<feature type="compositionally biased region" description="Basic and acidic residues" evidence="3">
    <location>
        <begin position="126"/>
        <end position="137"/>
    </location>
</feature>
<evidence type="ECO:0000313" key="5">
    <source>
        <dbReference type="EMBL" id="WVN86257.1"/>
    </source>
</evidence>
<dbReference type="Pfam" id="PF00385">
    <property type="entry name" value="Chromo"/>
    <property type="match status" value="1"/>
</dbReference>
<dbReference type="RefSeq" id="XP_066066957.1">
    <property type="nucleotide sequence ID" value="XM_066210860.1"/>
</dbReference>
<feature type="compositionally biased region" description="Basic and acidic residues" evidence="3">
    <location>
        <begin position="1"/>
        <end position="18"/>
    </location>
</feature>
<feature type="region of interest" description="Disordered" evidence="3">
    <location>
        <begin position="81"/>
        <end position="151"/>
    </location>
</feature>
<sequence>MPTTKDEKEPEADRRPEEESLEEDEYEVEAIIDHRQKGSKLEYRVSWRGYGPEHDTWEPEINVSHAADVVNAYWEKVKAVSKSASKKRARASKETVRSKTASASPSLSTKSANKKQRINGSKIVKKKVESPEPSKDELSDDGDEVDGRDDVVDDIWDEEYRDNLEKYYKQKNWENLVKNIATCETDENDLRVFYVTMQGGEKGAVLSEIAYDRFPKKCCYFFDTHLRWRPSDDTDQKE</sequence>
<dbReference type="InterPro" id="IPR051219">
    <property type="entry name" value="Heterochromatin_chromo-domain"/>
</dbReference>
<dbReference type="AlphaFoldDB" id="A0AAJ8JPR7"/>
<dbReference type="GO" id="GO:0006338">
    <property type="term" value="P:chromatin remodeling"/>
    <property type="evidence" value="ECO:0007669"/>
    <property type="project" value="UniProtKB-ARBA"/>
</dbReference>
<accession>A0AAJ8JPR7</accession>
<reference evidence="5" key="1">
    <citation type="submission" date="2016-06" db="EMBL/GenBank/DDBJ databases">
        <authorList>
            <person name="Cuomo C."/>
            <person name="Litvintseva A."/>
            <person name="Heitman J."/>
            <person name="Chen Y."/>
            <person name="Sun S."/>
            <person name="Springer D."/>
            <person name="Dromer F."/>
            <person name="Young S."/>
            <person name="Zeng Q."/>
            <person name="Chapman S."/>
            <person name="Gujja S."/>
            <person name="Saif S."/>
            <person name="Birren B."/>
        </authorList>
    </citation>
    <scope>NUCLEOTIDE SEQUENCE</scope>
    <source>
        <strain evidence="5">CBS 7841</strain>
    </source>
</reference>